<evidence type="ECO:0000313" key="7">
    <source>
        <dbReference type="EMBL" id="KAK6760296.1"/>
    </source>
</evidence>
<feature type="domain" description="G-protein coupled receptors family 1 profile" evidence="6">
    <location>
        <begin position="30"/>
        <end position="307"/>
    </location>
</feature>
<dbReference type="Gene3D" id="1.20.1070.10">
    <property type="entry name" value="Rhodopsin 7-helix transmembrane proteins"/>
    <property type="match status" value="1"/>
</dbReference>
<sequence>MNESYQILEMEPTTSEIIEMFYQISFFLIGTPINVYAFLRTTRNIREGGVESRLVKLSRQLLIAHIMVLFTYGVWRSYWFYNIVWVQGNMMCKIFSFFCALPFHLWSNMVAAIAVDMLCCITSPLNSYRTGANRVDWLIALAWICAFLCALPMAFIRGTITIYSFEDESYEQCYPLVNNYSRDILIAFNFFHVITTFYVPLLIVVVCYSMIGLSLRKQMAERKLLQDGSSQQKHSSTKARFLRATLAVICTFFFTWLPYQVLALLRVVCDENAVCESITSRINWLQAIIIASVHILPDNSAIDFVISSVTESWRALVGHRTEEIYIRAKVELKRGQRISREVYKHVRREMRFSGYCDAIEDDHDMAYDMHAAKITWSENGDGYTIVQDGMKIESMKPQPKPRTKWFNNILEANGNTPLSKLNRIPEKKSLKCNIYLKLEYFNVAGSLEDRSAIRMIEVAEQHGLKKGATVIAPASGNIAISIALVCAVKGYKCIIVTPDRPSHDIADIMTALDAQVIRTNNGKTPESPDSHYAYAKLIAEGIPNSYFLDENISGANALTHYETTANEIVTALNSKVDLVIVPVRTGAALTGISKFFKQHHPGTKIYGVRSHDEDFPPIPELSTGNLPSVANFSDVTGMEIVRSKEAFLMTRELIKEEGLMVGPSSGAGVCAAFRLAENLPEGSNIVVVAVDGIRNYMNQFIDDDWLIKNKIITHSDKKTVTPKEDFDPKILVYDPTTLAGEWKQDETTKKWTKCSRAFKPYRPERPAVLNNVLEGIGNTPLVKLNRLPNDNGIKCNMFVKCEYFNAGGSTKDRIALRMIELAEEEGRLKPGMTLIEPTSGNTGIGLSLAAAVKGYGCIIVMPVKMSKEKAVTMEALGSVIVRTPNDAAFDSAYSHIGVCLRLQNEIPGAIILDQYRNLGNPMAHYEQTAEEIIDALDGKVDYVVIGAGTGGTVTGVAKKIKDKIPNCIVVGVDPEGSILADPSQGETAFYEVEGVGYDFVPGTLNRTVVDKWLKSTDKESFETARNLIMKEGILCGGSSGSNVHAALEIARGLPADKNVVAILPDGIRNYLTKFLNNEWMIVRHFDVNETV</sequence>
<accession>A0ABR1ECB1</accession>
<dbReference type="Proteomes" id="UP001303046">
    <property type="component" value="Unassembled WGS sequence"/>
</dbReference>
<feature type="transmembrane region" description="Helical" evidence="5">
    <location>
        <begin position="137"/>
        <end position="165"/>
    </location>
</feature>
<reference evidence="7 8" key="1">
    <citation type="submission" date="2023-08" db="EMBL/GenBank/DDBJ databases">
        <title>A Necator americanus chromosomal reference genome.</title>
        <authorList>
            <person name="Ilik V."/>
            <person name="Petrzelkova K.J."/>
            <person name="Pardy F."/>
            <person name="Fuh T."/>
            <person name="Niatou-Singa F.S."/>
            <person name="Gouil Q."/>
            <person name="Baker L."/>
            <person name="Ritchie M.E."/>
            <person name="Jex A.R."/>
            <person name="Gazzola D."/>
            <person name="Li H."/>
            <person name="Toshio Fujiwara R."/>
            <person name="Zhan B."/>
            <person name="Aroian R.V."/>
            <person name="Pafco B."/>
            <person name="Schwarz E.M."/>
        </authorList>
    </citation>
    <scope>NUCLEOTIDE SEQUENCE [LARGE SCALE GENOMIC DNA]</scope>
    <source>
        <strain evidence="7 8">Aroian</strain>
        <tissue evidence="7">Whole animal</tissue>
    </source>
</reference>
<dbReference type="PANTHER" id="PTHR10314">
    <property type="entry name" value="CYSTATHIONINE BETA-SYNTHASE"/>
    <property type="match status" value="1"/>
</dbReference>
<protein>
    <recommendedName>
        <fullName evidence="6">G-protein coupled receptors family 1 profile domain-containing protein</fullName>
    </recommendedName>
</protein>
<organism evidence="7 8">
    <name type="scientific">Necator americanus</name>
    <name type="common">Human hookworm</name>
    <dbReference type="NCBI Taxonomy" id="51031"/>
    <lineage>
        <taxon>Eukaryota</taxon>
        <taxon>Metazoa</taxon>
        <taxon>Ecdysozoa</taxon>
        <taxon>Nematoda</taxon>
        <taxon>Chromadorea</taxon>
        <taxon>Rhabditida</taxon>
        <taxon>Rhabditina</taxon>
        <taxon>Rhabditomorpha</taxon>
        <taxon>Strongyloidea</taxon>
        <taxon>Ancylostomatidae</taxon>
        <taxon>Bunostominae</taxon>
        <taxon>Necator</taxon>
    </lineage>
</organism>
<dbReference type="EMBL" id="JAVFWL010000006">
    <property type="protein sequence ID" value="KAK6760296.1"/>
    <property type="molecule type" value="Genomic_DNA"/>
</dbReference>
<dbReference type="InterPro" id="IPR000276">
    <property type="entry name" value="GPCR_Rhodpsn"/>
</dbReference>
<dbReference type="SUPFAM" id="SSF81321">
    <property type="entry name" value="Family A G protein-coupled receptor-like"/>
    <property type="match status" value="1"/>
</dbReference>
<keyword evidence="8" id="KW-1185">Reference proteome</keyword>
<dbReference type="Gene3D" id="3.40.50.1100">
    <property type="match status" value="4"/>
</dbReference>
<gene>
    <name evidence="7" type="primary">Necator_chrX.g21844</name>
    <name evidence="7" type="ORF">RB195_021683</name>
</gene>
<keyword evidence="2 5" id="KW-0812">Transmembrane</keyword>
<dbReference type="SUPFAM" id="SSF53686">
    <property type="entry name" value="Tryptophan synthase beta subunit-like PLP-dependent enzymes"/>
    <property type="match status" value="2"/>
</dbReference>
<evidence type="ECO:0000256" key="2">
    <source>
        <dbReference type="ARBA" id="ARBA00022692"/>
    </source>
</evidence>
<keyword evidence="4 5" id="KW-0472">Membrane</keyword>
<evidence type="ECO:0000256" key="3">
    <source>
        <dbReference type="ARBA" id="ARBA00022989"/>
    </source>
</evidence>
<proteinExistence type="predicted"/>
<evidence type="ECO:0000256" key="5">
    <source>
        <dbReference type="SAM" id="Phobius"/>
    </source>
</evidence>
<keyword evidence="3 5" id="KW-1133">Transmembrane helix</keyword>
<dbReference type="PRINTS" id="PR00237">
    <property type="entry name" value="GPCRRHODOPSN"/>
</dbReference>
<feature type="transmembrane region" description="Helical" evidence="5">
    <location>
        <begin position="60"/>
        <end position="81"/>
    </location>
</feature>
<evidence type="ECO:0000313" key="8">
    <source>
        <dbReference type="Proteomes" id="UP001303046"/>
    </source>
</evidence>
<evidence type="ECO:0000259" key="6">
    <source>
        <dbReference type="PROSITE" id="PS50262"/>
    </source>
</evidence>
<dbReference type="InterPro" id="IPR001926">
    <property type="entry name" value="TrpB-like_PALP"/>
</dbReference>
<evidence type="ECO:0000256" key="1">
    <source>
        <dbReference type="ARBA" id="ARBA00004370"/>
    </source>
</evidence>
<dbReference type="Pfam" id="PF00291">
    <property type="entry name" value="PALP"/>
    <property type="match status" value="2"/>
</dbReference>
<dbReference type="InterPro" id="IPR036052">
    <property type="entry name" value="TrpB-like_PALP_sf"/>
</dbReference>
<feature type="transmembrane region" description="Helical" evidence="5">
    <location>
        <begin position="105"/>
        <end position="125"/>
    </location>
</feature>
<feature type="transmembrane region" description="Helical" evidence="5">
    <location>
        <begin position="185"/>
        <end position="213"/>
    </location>
</feature>
<dbReference type="PROSITE" id="PS50262">
    <property type="entry name" value="G_PROTEIN_RECEP_F1_2"/>
    <property type="match status" value="1"/>
</dbReference>
<dbReference type="Pfam" id="PF00001">
    <property type="entry name" value="7tm_1"/>
    <property type="match status" value="1"/>
</dbReference>
<comment type="subcellular location">
    <subcellularLocation>
        <location evidence="1">Membrane</location>
    </subcellularLocation>
</comment>
<name>A0ABR1ECB1_NECAM</name>
<feature type="transmembrane region" description="Helical" evidence="5">
    <location>
        <begin position="241"/>
        <end position="259"/>
    </location>
</feature>
<dbReference type="InterPro" id="IPR017452">
    <property type="entry name" value="GPCR_Rhodpsn_7TM"/>
</dbReference>
<evidence type="ECO:0000256" key="4">
    <source>
        <dbReference type="ARBA" id="ARBA00023136"/>
    </source>
</evidence>
<feature type="transmembrane region" description="Helical" evidence="5">
    <location>
        <begin position="20"/>
        <end position="39"/>
    </location>
</feature>
<dbReference type="InterPro" id="IPR050214">
    <property type="entry name" value="Cys_Synth/Cystath_Beta-Synth"/>
</dbReference>
<comment type="caution">
    <text evidence="7">The sequence shown here is derived from an EMBL/GenBank/DDBJ whole genome shotgun (WGS) entry which is preliminary data.</text>
</comment>
<dbReference type="CDD" id="cd01561">
    <property type="entry name" value="CBS_like"/>
    <property type="match status" value="2"/>
</dbReference>